<keyword evidence="2" id="KW-1185">Reference proteome</keyword>
<dbReference type="Proteomes" id="UP001549799">
    <property type="component" value="Unassembled WGS sequence"/>
</dbReference>
<evidence type="ECO:0000313" key="2">
    <source>
        <dbReference type="Proteomes" id="UP001549799"/>
    </source>
</evidence>
<reference evidence="1 2" key="1">
    <citation type="submission" date="2024-07" db="EMBL/GenBank/DDBJ databases">
        <title>The genome sequence of type strain Sediminicola arcticus GDMCC 1.2805.</title>
        <authorList>
            <person name="Liu Y."/>
        </authorList>
    </citation>
    <scope>NUCLEOTIDE SEQUENCE [LARGE SCALE GENOMIC DNA]</scope>
    <source>
        <strain evidence="1 2">GDMCC 1.2805</strain>
    </source>
</reference>
<comment type="caution">
    <text evidence="1">The sequence shown here is derived from an EMBL/GenBank/DDBJ whole genome shotgun (WGS) entry which is preliminary data.</text>
</comment>
<dbReference type="RefSeq" id="WP_354614478.1">
    <property type="nucleotide sequence ID" value="NZ_JBEXAE010000002.1"/>
</dbReference>
<sequence>MRCFYVVLLLLILGCKEKKYHSEIKVKIPVNGYTAFFEILEFQKKMNQEFKDPETSPLPDRYRKNFEGLAFFKPDTNYRVIAKFVRTPEALPFMMPTTTDRESKKVTYGVAYFSLEEKQYELEVYQDQELILEKGYQDYLFLPFLDGTNGEETYAGGRYIDLRIPEGDSLTIDFNRAYNPYCAYNKKYSCPIVPTINALPIRVLAGVKAFMPTDK</sequence>
<dbReference type="Pfam" id="PF07920">
    <property type="entry name" value="DUF1684"/>
    <property type="match status" value="1"/>
</dbReference>
<dbReference type="PANTHER" id="PTHR41913:SF1">
    <property type="entry name" value="DUF1684 DOMAIN-CONTAINING PROTEIN"/>
    <property type="match status" value="1"/>
</dbReference>
<dbReference type="PANTHER" id="PTHR41913">
    <property type="entry name" value="DUF1684 DOMAIN-CONTAINING PROTEIN"/>
    <property type="match status" value="1"/>
</dbReference>
<dbReference type="InterPro" id="IPR012467">
    <property type="entry name" value="DUF1684"/>
</dbReference>
<accession>A0ABV2SV22</accession>
<evidence type="ECO:0000313" key="1">
    <source>
        <dbReference type="EMBL" id="MET6990089.1"/>
    </source>
</evidence>
<gene>
    <name evidence="1" type="ORF">ABXZ36_05465</name>
</gene>
<dbReference type="PROSITE" id="PS51257">
    <property type="entry name" value="PROKAR_LIPOPROTEIN"/>
    <property type="match status" value="1"/>
</dbReference>
<proteinExistence type="predicted"/>
<protein>
    <submittedName>
        <fullName evidence="1">DUF1684 domain-containing protein</fullName>
    </submittedName>
</protein>
<dbReference type="EMBL" id="JBEXAE010000002">
    <property type="protein sequence ID" value="MET6990089.1"/>
    <property type="molecule type" value="Genomic_DNA"/>
</dbReference>
<organism evidence="1 2">
    <name type="scientific">Sediminicola arcticus</name>
    <dbReference type="NCBI Taxonomy" id="1574308"/>
    <lineage>
        <taxon>Bacteria</taxon>
        <taxon>Pseudomonadati</taxon>
        <taxon>Bacteroidota</taxon>
        <taxon>Flavobacteriia</taxon>
        <taxon>Flavobacteriales</taxon>
        <taxon>Flavobacteriaceae</taxon>
        <taxon>Sediminicola</taxon>
    </lineage>
</organism>
<name>A0ABV2SV22_9FLAO</name>